<reference evidence="1 2" key="1">
    <citation type="journal article" date="2021" name="Nat. Plants">
        <title>The Taxus genome provides insights into paclitaxel biosynthesis.</title>
        <authorList>
            <person name="Xiong X."/>
            <person name="Gou J."/>
            <person name="Liao Q."/>
            <person name="Li Y."/>
            <person name="Zhou Q."/>
            <person name="Bi G."/>
            <person name="Li C."/>
            <person name="Du R."/>
            <person name="Wang X."/>
            <person name="Sun T."/>
            <person name="Guo L."/>
            <person name="Liang H."/>
            <person name="Lu P."/>
            <person name="Wu Y."/>
            <person name="Zhang Z."/>
            <person name="Ro D.K."/>
            <person name="Shang Y."/>
            <person name="Huang S."/>
            <person name="Yan J."/>
        </authorList>
    </citation>
    <scope>NUCLEOTIDE SEQUENCE [LARGE SCALE GENOMIC DNA]</scope>
    <source>
        <strain evidence="1">Ta-2019</strain>
    </source>
</reference>
<proteinExistence type="predicted"/>
<evidence type="ECO:0000313" key="1">
    <source>
        <dbReference type="EMBL" id="KAH9292404.1"/>
    </source>
</evidence>
<feature type="non-terminal residue" evidence="1">
    <location>
        <position position="1"/>
    </location>
</feature>
<accession>A0AA38F4Z8</accession>
<sequence>KHKFEGNSDFSLYGLLTHGSMREPKEVRAKGNNYDKLAAVHMATKEENDGSIFQFYDPMMRPVVPKFSAYVNQISVLTLFMELLFFVKFQSGSCYTMIIGLNLQKSDLGLPLAAMNNNVFSFFECIPSWNNEKGRFQLNGGIKSDYDVLFSDLYILIFERKMHEYSCLWDNTIEVNGKPNVVADALSRMPSPTSLEDVELQSEGNEEYGAADTLGLQLLGDKQFWEGRTVMSLFPT</sequence>
<dbReference type="Proteomes" id="UP000824469">
    <property type="component" value="Unassembled WGS sequence"/>
</dbReference>
<organism evidence="1 2">
    <name type="scientific">Taxus chinensis</name>
    <name type="common">Chinese yew</name>
    <name type="synonym">Taxus wallichiana var. chinensis</name>
    <dbReference type="NCBI Taxonomy" id="29808"/>
    <lineage>
        <taxon>Eukaryota</taxon>
        <taxon>Viridiplantae</taxon>
        <taxon>Streptophyta</taxon>
        <taxon>Embryophyta</taxon>
        <taxon>Tracheophyta</taxon>
        <taxon>Spermatophyta</taxon>
        <taxon>Pinopsida</taxon>
        <taxon>Pinidae</taxon>
        <taxon>Conifers II</taxon>
        <taxon>Cupressales</taxon>
        <taxon>Taxaceae</taxon>
        <taxon>Taxus</taxon>
    </lineage>
</organism>
<protein>
    <submittedName>
        <fullName evidence="1">Uncharacterized protein</fullName>
    </submittedName>
</protein>
<name>A0AA38F4Z8_TAXCH</name>
<comment type="caution">
    <text evidence="1">The sequence shown here is derived from an EMBL/GenBank/DDBJ whole genome shotgun (WGS) entry which is preliminary data.</text>
</comment>
<dbReference type="EMBL" id="JAHRHJ020003145">
    <property type="protein sequence ID" value="KAH9292404.1"/>
    <property type="molecule type" value="Genomic_DNA"/>
</dbReference>
<dbReference type="AlphaFoldDB" id="A0AA38F4Z8"/>
<evidence type="ECO:0000313" key="2">
    <source>
        <dbReference type="Proteomes" id="UP000824469"/>
    </source>
</evidence>
<gene>
    <name evidence="1" type="ORF">KI387_042411</name>
</gene>
<keyword evidence="2" id="KW-1185">Reference proteome</keyword>